<reference evidence="2" key="1">
    <citation type="submission" date="2020-09" db="EMBL/GenBank/DDBJ databases">
        <title>A novel bacterium of genus Neiella, isolated from South China Sea.</title>
        <authorList>
            <person name="Huang H."/>
            <person name="Mo K."/>
            <person name="Hu Y."/>
        </authorList>
    </citation>
    <scope>NUCLEOTIDE SEQUENCE</scope>
    <source>
        <strain evidence="2">HB171785</strain>
    </source>
</reference>
<dbReference type="InterPro" id="IPR000863">
    <property type="entry name" value="Sulfotransferase_dom"/>
</dbReference>
<feature type="domain" description="Sulfotransferase" evidence="1">
    <location>
        <begin position="5"/>
        <end position="212"/>
    </location>
</feature>
<dbReference type="EMBL" id="JACXAF010000012">
    <property type="protein sequence ID" value="MBD1389795.1"/>
    <property type="molecule type" value="Genomic_DNA"/>
</dbReference>
<sequence>MASSKLLLTGIPRSGTTLSCKLLNERSDVVALHEPINPQLIATDASAQQAVDYIRSRIDFFDQSIVSGTPFSHGDKGGLGVDNPVGQTVRDGVRAVRSVRGEIQLPARPSKSFSLVVKQNALFTALLPQLLKHYQVVTIVRNPIDVLLSWMTVDLPVNTGHIPAGERFAPELASELAAESDVLQRQLIIYQWFSEQFATHDVPTVRYEDLIETSGTALDRALGLRVIERASLAPPPRKYPAEVVGRLVAVKQQLFKSLPNANYSQVEIENALNQAQQKIAEK</sequence>
<name>A0A8J6QHK4_9GAMM</name>
<proteinExistence type="predicted"/>
<dbReference type="InterPro" id="IPR027417">
    <property type="entry name" value="P-loop_NTPase"/>
</dbReference>
<gene>
    <name evidence="2" type="ORF">IC617_10185</name>
</gene>
<comment type="caution">
    <text evidence="2">The sequence shown here is derived from an EMBL/GenBank/DDBJ whole genome shotgun (WGS) entry which is preliminary data.</text>
</comment>
<accession>A0A8J6QHK4</accession>
<protein>
    <submittedName>
        <fullName evidence="2">Sulfotransferase</fullName>
    </submittedName>
</protein>
<evidence type="ECO:0000313" key="3">
    <source>
        <dbReference type="Proteomes" id="UP000638014"/>
    </source>
</evidence>
<evidence type="ECO:0000313" key="2">
    <source>
        <dbReference type="EMBL" id="MBD1389795.1"/>
    </source>
</evidence>
<keyword evidence="3" id="KW-1185">Reference proteome</keyword>
<dbReference type="SUPFAM" id="SSF52540">
    <property type="entry name" value="P-loop containing nucleoside triphosphate hydrolases"/>
    <property type="match status" value="1"/>
</dbReference>
<dbReference type="Gene3D" id="3.40.50.300">
    <property type="entry name" value="P-loop containing nucleotide triphosphate hydrolases"/>
    <property type="match status" value="1"/>
</dbReference>
<dbReference type="GO" id="GO:0008146">
    <property type="term" value="F:sulfotransferase activity"/>
    <property type="evidence" value="ECO:0007669"/>
    <property type="project" value="InterPro"/>
</dbReference>
<dbReference type="Proteomes" id="UP000638014">
    <property type="component" value="Unassembled WGS sequence"/>
</dbReference>
<organism evidence="2 3">
    <name type="scientific">Neiella litorisoli</name>
    <dbReference type="NCBI Taxonomy" id="2771431"/>
    <lineage>
        <taxon>Bacteria</taxon>
        <taxon>Pseudomonadati</taxon>
        <taxon>Pseudomonadota</taxon>
        <taxon>Gammaproteobacteria</taxon>
        <taxon>Alteromonadales</taxon>
        <taxon>Echinimonadaceae</taxon>
        <taxon>Neiella</taxon>
    </lineage>
</organism>
<dbReference type="Pfam" id="PF00685">
    <property type="entry name" value="Sulfotransfer_1"/>
    <property type="match status" value="1"/>
</dbReference>
<dbReference type="AlphaFoldDB" id="A0A8J6QHK4"/>
<dbReference type="RefSeq" id="WP_191144894.1">
    <property type="nucleotide sequence ID" value="NZ_JACXAF010000012.1"/>
</dbReference>
<evidence type="ECO:0000259" key="1">
    <source>
        <dbReference type="Pfam" id="PF00685"/>
    </source>
</evidence>